<name>A0AAE3E5Z5_9FIRM</name>
<proteinExistence type="predicted"/>
<dbReference type="AlphaFoldDB" id="A0AAE3E5Z5"/>
<evidence type="ECO:0000256" key="1">
    <source>
        <dbReference type="SAM" id="Phobius"/>
    </source>
</evidence>
<organism evidence="2 3">
    <name type="scientific">Anthropogastromicrobium aceti</name>
    <dbReference type="NCBI Taxonomy" id="2981768"/>
    <lineage>
        <taxon>Bacteria</taxon>
        <taxon>Bacillati</taxon>
        <taxon>Bacillota</taxon>
        <taxon>Clostridia</taxon>
        <taxon>Lachnospirales</taxon>
        <taxon>Lachnospiraceae</taxon>
        <taxon>Anthropogastromicrobium</taxon>
    </lineage>
</organism>
<protein>
    <recommendedName>
        <fullName evidence="4">ABC-2 family transporter protein</fullName>
    </recommendedName>
</protein>
<evidence type="ECO:0000313" key="3">
    <source>
        <dbReference type="Proteomes" id="UP001198200"/>
    </source>
</evidence>
<accession>A0AAE3E5Z5</accession>
<evidence type="ECO:0000313" key="2">
    <source>
        <dbReference type="EMBL" id="MCC2222440.1"/>
    </source>
</evidence>
<keyword evidence="3" id="KW-1185">Reference proteome</keyword>
<dbReference type="Proteomes" id="UP001198200">
    <property type="component" value="Unassembled WGS sequence"/>
</dbReference>
<evidence type="ECO:0008006" key="4">
    <source>
        <dbReference type="Google" id="ProtNLM"/>
    </source>
</evidence>
<sequence>MIGRELKRILQKPAALVCIIVYIGIMILGVETDLRADHESGILSLFYFTENYGVTAFIQTLIFPIAAAGNYFDERKGHYDWLMQMRSGQMKYCFAKIVSAVLSGIILYMISVLLFFVLCISIAPAVRQGSTVESIKQLFGGTISGNIEPFWYKLALSIGYYPTTVLYALGYSFQIGIYVLIGLCVSVFCTNRYVFYAMPFLLTRLGAYVGGLMTWTLYTPVGMERAADGGLIICLTRNLAAYAVLGFLYYREMKWRGING</sequence>
<comment type="caution">
    <text evidence="2">The sequence shown here is derived from an EMBL/GenBank/DDBJ whole genome shotgun (WGS) entry which is preliminary data.</text>
</comment>
<reference evidence="2 3" key="1">
    <citation type="submission" date="2021-10" db="EMBL/GenBank/DDBJ databases">
        <title>Anaerobic single-cell dispensing facilitates the cultivation of human gut bacteria.</title>
        <authorList>
            <person name="Afrizal A."/>
        </authorList>
    </citation>
    <scope>NUCLEOTIDE SEQUENCE [LARGE SCALE GENOMIC DNA]</scope>
    <source>
        <strain evidence="2 3">CLA-AA-H224</strain>
    </source>
</reference>
<keyword evidence="1" id="KW-0472">Membrane</keyword>
<dbReference type="EMBL" id="JAJEQN010000035">
    <property type="protein sequence ID" value="MCC2222440.1"/>
    <property type="molecule type" value="Genomic_DNA"/>
</dbReference>
<feature type="transmembrane region" description="Helical" evidence="1">
    <location>
        <begin position="93"/>
        <end position="123"/>
    </location>
</feature>
<feature type="transmembrane region" description="Helical" evidence="1">
    <location>
        <begin position="201"/>
        <end position="218"/>
    </location>
</feature>
<feature type="transmembrane region" description="Helical" evidence="1">
    <location>
        <begin position="52"/>
        <end position="72"/>
    </location>
</feature>
<feature type="transmembrane region" description="Helical" evidence="1">
    <location>
        <begin position="230"/>
        <end position="250"/>
    </location>
</feature>
<gene>
    <name evidence="2" type="ORF">LKD48_12495</name>
</gene>
<keyword evidence="1" id="KW-0812">Transmembrane</keyword>
<feature type="transmembrane region" description="Helical" evidence="1">
    <location>
        <begin position="165"/>
        <end position="189"/>
    </location>
</feature>
<feature type="transmembrane region" description="Helical" evidence="1">
    <location>
        <begin position="12"/>
        <end position="32"/>
    </location>
</feature>
<dbReference type="RefSeq" id="WP_227100987.1">
    <property type="nucleotide sequence ID" value="NZ_JAJEQN010000035.1"/>
</dbReference>
<keyword evidence="1" id="KW-1133">Transmembrane helix</keyword>